<organism evidence="5 6">
    <name type="scientific">Tepidibacillus decaturensis</name>
    <dbReference type="NCBI Taxonomy" id="1413211"/>
    <lineage>
        <taxon>Bacteria</taxon>
        <taxon>Bacillati</taxon>
        <taxon>Bacillota</taxon>
        <taxon>Bacilli</taxon>
        <taxon>Bacillales</taxon>
        <taxon>Bacillaceae</taxon>
        <taxon>Tepidibacillus</taxon>
    </lineage>
</organism>
<dbReference type="EMBL" id="LSKU01000002">
    <property type="protein sequence ID" value="KXG42531.1"/>
    <property type="molecule type" value="Genomic_DNA"/>
</dbReference>
<feature type="domain" description="HTH cro/C1-type" evidence="4">
    <location>
        <begin position="12"/>
        <end position="66"/>
    </location>
</feature>
<sequence>MSDLPKVIGERIRNFRKEKGLSQEELADIANLHTTYIGQLERGEKNATLESIEKVANALEISLEDLFRSIHPNPDSQEYTLSQIITRLQTRNIKDQKIVLNLLDLLLDWKDQ</sequence>
<dbReference type="Pfam" id="PF01381">
    <property type="entry name" value="HTH_3"/>
    <property type="match status" value="1"/>
</dbReference>
<name>A0A135L0M0_9BACI</name>
<dbReference type="InterPro" id="IPR050807">
    <property type="entry name" value="TransReg_Diox_bact_type"/>
</dbReference>
<accession>A0A135L0M0</accession>
<evidence type="ECO:0000313" key="6">
    <source>
        <dbReference type="Proteomes" id="UP000070352"/>
    </source>
</evidence>
<dbReference type="CDD" id="cd00093">
    <property type="entry name" value="HTH_XRE"/>
    <property type="match status" value="1"/>
</dbReference>
<dbReference type="GO" id="GO:0003700">
    <property type="term" value="F:DNA-binding transcription factor activity"/>
    <property type="evidence" value="ECO:0007669"/>
    <property type="project" value="TreeGrafter"/>
</dbReference>
<dbReference type="PANTHER" id="PTHR46797">
    <property type="entry name" value="HTH-TYPE TRANSCRIPTIONAL REGULATOR"/>
    <property type="match status" value="1"/>
</dbReference>
<comment type="caution">
    <text evidence="5">The sequence shown here is derived from an EMBL/GenBank/DDBJ whole genome shotgun (WGS) entry which is preliminary data.</text>
</comment>
<keyword evidence="1" id="KW-0805">Transcription regulation</keyword>
<dbReference type="OrthoDB" id="9814553at2"/>
<keyword evidence="3" id="KW-0804">Transcription</keyword>
<proteinExistence type="predicted"/>
<evidence type="ECO:0000256" key="2">
    <source>
        <dbReference type="ARBA" id="ARBA00023125"/>
    </source>
</evidence>
<protein>
    <submittedName>
        <fullName evidence="5">XRE family transcriptional regulator</fullName>
    </submittedName>
</protein>
<dbReference type="InterPro" id="IPR010982">
    <property type="entry name" value="Lambda_DNA-bd_dom_sf"/>
</dbReference>
<evidence type="ECO:0000259" key="4">
    <source>
        <dbReference type="PROSITE" id="PS50943"/>
    </source>
</evidence>
<dbReference type="InterPro" id="IPR001387">
    <property type="entry name" value="Cro/C1-type_HTH"/>
</dbReference>
<dbReference type="Proteomes" id="UP000070352">
    <property type="component" value="Unassembled WGS sequence"/>
</dbReference>
<dbReference type="AlphaFoldDB" id="A0A135L0M0"/>
<keyword evidence="6" id="KW-1185">Reference proteome</keyword>
<dbReference type="GO" id="GO:0005829">
    <property type="term" value="C:cytosol"/>
    <property type="evidence" value="ECO:0007669"/>
    <property type="project" value="TreeGrafter"/>
</dbReference>
<dbReference type="PANTHER" id="PTHR46797:SF23">
    <property type="entry name" value="HTH-TYPE TRANSCRIPTIONAL REGULATOR SUTR"/>
    <property type="match status" value="1"/>
</dbReference>
<gene>
    <name evidence="5" type="ORF">U473_13705</name>
</gene>
<keyword evidence="2" id="KW-0238">DNA-binding</keyword>
<dbReference type="SUPFAM" id="SSF47413">
    <property type="entry name" value="lambda repressor-like DNA-binding domains"/>
    <property type="match status" value="1"/>
</dbReference>
<dbReference type="GO" id="GO:0003677">
    <property type="term" value="F:DNA binding"/>
    <property type="evidence" value="ECO:0007669"/>
    <property type="project" value="UniProtKB-KW"/>
</dbReference>
<dbReference type="PROSITE" id="PS50943">
    <property type="entry name" value="HTH_CROC1"/>
    <property type="match status" value="1"/>
</dbReference>
<dbReference type="Gene3D" id="1.10.260.40">
    <property type="entry name" value="lambda repressor-like DNA-binding domains"/>
    <property type="match status" value="1"/>
</dbReference>
<evidence type="ECO:0000256" key="1">
    <source>
        <dbReference type="ARBA" id="ARBA00023015"/>
    </source>
</evidence>
<dbReference type="SMART" id="SM00530">
    <property type="entry name" value="HTH_XRE"/>
    <property type="match status" value="1"/>
</dbReference>
<dbReference type="STRING" id="1413211.U473_13705"/>
<evidence type="ECO:0000256" key="3">
    <source>
        <dbReference type="ARBA" id="ARBA00023163"/>
    </source>
</evidence>
<dbReference type="RefSeq" id="WP_068727754.1">
    <property type="nucleotide sequence ID" value="NZ_LSKU01000002.1"/>
</dbReference>
<reference evidence="5 6" key="1">
    <citation type="submission" date="2016-02" db="EMBL/GenBank/DDBJ databases">
        <title>Draft Genome for Tepidibacillus decaturensis nov. sp. Strain Z9, an Anaerobic, Moderately Thermophilic and Heterotrophic Bacterium from Deep Subsurface of the Illinois Basin, USA.</title>
        <authorList>
            <person name="Dong Y."/>
            <person name="Chang J.Y."/>
            <person name="Sanford R."/>
            <person name="Fouke B.W."/>
        </authorList>
    </citation>
    <scope>NUCLEOTIDE SEQUENCE [LARGE SCALE GENOMIC DNA]</scope>
    <source>
        <strain evidence="5 6">Z9</strain>
    </source>
</reference>
<evidence type="ECO:0000313" key="5">
    <source>
        <dbReference type="EMBL" id="KXG42531.1"/>
    </source>
</evidence>